<protein>
    <submittedName>
        <fullName evidence="1">Uncharacterized protein</fullName>
    </submittedName>
</protein>
<dbReference type="EMBL" id="GBRH01184692">
    <property type="protein sequence ID" value="JAE13204.1"/>
    <property type="molecule type" value="Transcribed_RNA"/>
</dbReference>
<organism evidence="1">
    <name type="scientific">Arundo donax</name>
    <name type="common">Giant reed</name>
    <name type="synonym">Donax arundinaceus</name>
    <dbReference type="NCBI Taxonomy" id="35708"/>
    <lineage>
        <taxon>Eukaryota</taxon>
        <taxon>Viridiplantae</taxon>
        <taxon>Streptophyta</taxon>
        <taxon>Embryophyta</taxon>
        <taxon>Tracheophyta</taxon>
        <taxon>Spermatophyta</taxon>
        <taxon>Magnoliopsida</taxon>
        <taxon>Liliopsida</taxon>
        <taxon>Poales</taxon>
        <taxon>Poaceae</taxon>
        <taxon>PACMAD clade</taxon>
        <taxon>Arundinoideae</taxon>
        <taxon>Arundineae</taxon>
        <taxon>Arundo</taxon>
    </lineage>
</organism>
<dbReference type="AlphaFoldDB" id="A0A0A9FPM1"/>
<accession>A0A0A9FPM1</accession>
<name>A0A0A9FPM1_ARUDO</name>
<reference evidence="1" key="1">
    <citation type="submission" date="2014-09" db="EMBL/GenBank/DDBJ databases">
        <authorList>
            <person name="Magalhaes I.L.F."/>
            <person name="Oliveira U."/>
            <person name="Santos F.R."/>
            <person name="Vidigal T.H.D.A."/>
            <person name="Brescovit A.D."/>
            <person name="Santos A.J."/>
        </authorList>
    </citation>
    <scope>NUCLEOTIDE SEQUENCE</scope>
    <source>
        <tissue evidence="1">Shoot tissue taken approximately 20 cm above the soil surface</tissue>
    </source>
</reference>
<reference evidence="1" key="2">
    <citation type="journal article" date="2015" name="Data Brief">
        <title>Shoot transcriptome of the giant reed, Arundo donax.</title>
        <authorList>
            <person name="Barrero R.A."/>
            <person name="Guerrero F.D."/>
            <person name="Moolhuijzen P."/>
            <person name="Goolsby J.A."/>
            <person name="Tidwell J."/>
            <person name="Bellgard S.E."/>
            <person name="Bellgard M.I."/>
        </authorList>
    </citation>
    <scope>NUCLEOTIDE SEQUENCE</scope>
    <source>
        <tissue evidence="1">Shoot tissue taken approximately 20 cm above the soil surface</tissue>
    </source>
</reference>
<evidence type="ECO:0000313" key="1">
    <source>
        <dbReference type="EMBL" id="JAE13204.1"/>
    </source>
</evidence>
<proteinExistence type="predicted"/>
<sequence length="16" mass="1642">MATSHPSNLSSLIAVN</sequence>